<evidence type="ECO:0000256" key="1">
    <source>
        <dbReference type="SAM" id="MobiDB-lite"/>
    </source>
</evidence>
<gene>
    <name evidence="2" type="ORF">DPMN_098861</name>
</gene>
<dbReference type="EMBL" id="JAIWYP010000003">
    <property type="protein sequence ID" value="KAH3856276.1"/>
    <property type="molecule type" value="Genomic_DNA"/>
</dbReference>
<evidence type="ECO:0000313" key="3">
    <source>
        <dbReference type="Proteomes" id="UP000828390"/>
    </source>
</evidence>
<reference evidence="2" key="2">
    <citation type="submission" date="2020-11" db="EMBL/GenBank/DDBJ databases">
        <authorList>
            <person name="McCartney M.A."/>
            <person name="Auch B."/>
            <person name="Kono T."/>
            <person name="Mallez S."/>
            <person name="Becker A."/>
            <person name="Gohl D.M."/>
            <person name="Silverstein K.A.T."/>
            <person name="Koren S."/>
            <person name="Bechman K.B."/>
            <person name="Herman A."/>
            <person name="Abrahante J.E."/>
            <person name="Garbe J."/>
        </authorList>
    </citation>
    <scope>NUCLEOTIDE SEQUENCE</scope>
    <source>
        <strain evidence="2">Duluth1</strain>
        <tissue evidence="2">Whole animal</tissue>
    </source>
</reference>
<feature type="compositionally biased region" description="Low complexity" evidence="1">
    <location>
        <begin position="44"/>
        <end position="58"/>
    </location>
</feature>
<proteinExistence type="predicted"/>
<evidence type="ECO:0000313" key="2">
    <source>
        <dbReference type="EMBL" id="KAH3856276.1"/>
    </source>
</evidence>
<feature type="region of interest" description="Disordered" evidence="1">
    <location>
        <begin position="34"/>
        <end position="65"/>
    </location>
</feature>
<accession>A0A9D4R5W6</accession>
<comment type="caution">
    <text evidence="2">The sequence shown here is derived from an EMBL/GenBank/DDBJ whole genome shotgun (WGS) entry which is preliminary data.</text>
</comment>
<name>A0A9D4R5W6_DREPO</name>
<sequence length="65" mass="7011">MRTSYHLTCRRGNGPRAIRSSSYFPTITSRSEPRCLVRKSSETARSAAPGPNAASSAATKAPWCP</sequence>
<keyword evidence="3" id="KW-1185">Reference proteome</keyword>
<dbReference type="AlphaFoldDB" id="A0A9D4R5W6"/>
<protein>
    <submittedName>
        <fullName evidence="2">Uncharacterized protein</fullName>
    </submittedName>
</protein>
<dbReference type="Proteomes" id="UP000828390">
    <property type="component" value="Unassembled WGS sequence"/>
</dbReference>
<reference evidence="2" key="1">
    <citation type="journal article" date="2019" name="bioRxiv">
        <title>The Genome of the Zebra Mussel, Dreissena polymorpha: A Resource for Invasive Species Research.</title>
        <authorList>
            <person name="McCartney M.A."/>
            <person name="Auch B."/>
            <person name="Kono T."/>
            <person name="Mallez S."/>
            <person name="Zhang Y."/>
            <person name="Obille A."/>
            <person name="Becker A."/>
            <person name="Abrahante J.E."/>
            <person name="Garbe J."/>
            <person name="Badalamenti J.P."/>
            <person name="Herman A."/>
            <person name="Mangelson H."/>
            <person name="Liachko I."/>
            <person name="Sullivan S."/>
            <person name="Sone E.D."/>
            <person name="Koren S."/>
            <person name="Silverstein K.A.T."/>
            <person name="Beckman K.B."/>
            <person name="Gohl D.M."/>
        </authorList>
    </citation>
    <scope>NUCLEOTIDE SEQUENCE</scope>
    <source>
        <strain evidence="2">Duluth1</strain>
        <tissue evidence="2">Whole animal</tissue>
    </source>
</reference>
<organism evidence="2 3">
    <name type="scientific">Dreissena polymorpha</name>
    <name type="common">Zebra mussel</name>
    <name type="synonym">Mytilus polymorpha</name>
    <dbReference type="NCBI Taxonomy" id="45954"/>
    <lineage>
        <taxon>Eukaryota</taxon>
        <taxon>Metazoa</taxon>
        <taxon>Spiralia</taxon>
        <taxon>Lophotrochozoa</taxon>
        <taxon>Mollusca</taxon>
        <taxon>Bivalvia</taxon>
        <taxon>Autobranchia</taxon>
        <taxon>Heteroconchia</taxon>
        <taxon>Euheterodonta</taxon>
        <taxon>Imparidentia</taxon>
        <taxon>Neoheterodontei</taxon>
        <taxon>Myida</taxon>
        <taxon>Dreissenoidea</taxon>
        <taxon>Dreissenidae</taxon>
        <taxon>Dreissena</taxon>
    </lineage>
</organism>